<sequence length="96" mass="10958">MIVTVKNFQGHSFFEQPYIGHNTEICGHKFDYFIENVNSRGCKRVVCHDPFVRKSNIVIQSRGNGGLIHAGSSIRERNNFTLCVRSNFENGENVLK</sequence>
<organism evidence="1">
    <name type="scientific">Lepeophtheirus salmonis</name>
    <name type="common">Salmon louse</name>
    <name type="synonym">Caligus salmonis</name>
    <dbReference type="NCBI Taxonomy" id="72036"/>
    <lineage>
        <taxon>Eukaryota</taxon>
        <taxon>Metazoa</taxon>
        <taxon>Ecdysozoa</taxon>
        <taxon>Arthropoda</taxon>
        <taxon>Crustacea</taxon>
        <taxon>Multicrustacea</taxon>
        <taxon>Hexanauplia</taxon>
        <taxon>Copepoda</taxon>
        <taxon>Siphonostomatoida</taxon>
        <taxon>Caligidae</taxon>
        <taxon>Lepeophtheirus</taxon>
    </lineage>
</organism>
<accession>A0A0K2US62</accession>
<name>A0A0K2US62_LEPSM</name>
<reference evidence="1" key="1">
    <citation type="submission" date="2014-05" db="EMBL/GenBank/DDBJ databases">
        <authorList>
            <person name="Chronopoulou M."/>
        </authorList>
    </citation>
    <scope>NUCLEOTIDE SEQUENCE</scope>
    <source>
        <tissue evidence="1">Whole organism</tissue>
    </source>
</reference>
<dbReference type="EMBL" id="HACA01023499">
    <property type="protein sequence ID" value="CDW40860.1"/>
    <property type="molecule type" value="Transcribed_RNA"/>
</dbReference>
<dbReference type="AlphaFoldDB" id="A0A0K2US62"/>
<protein>
    <submittedName>
        <fullName evidence="1">Uncharacterized protein</fullName>
    </submittedName>
</protein>
<evidence type="ECO:0000313" key="1">
    <source>
        <dbReference type="EMBL" id="CDW40860.1"/>
    </source>
</evidence>
<proteinExistence type="predicted"/>